<comment type="caution">
    <text evidence="3">The sequence shown here is derived from an EMBL/GenBank/DDBJ whole genome shotgun (WGS) entry which is preliminary data.</text>
</comment>
<sequence>MFVDYAHTPDALENVLKTVREFAKGRVICVFGCGGDRDRAKRPIMGEIAGRFSEFAVITSDNPRTEEPMSIIDSIEEGMKRSGTKYTVIENRKEAIRYALAMAKRDDVIMIAGKGHENYQEINGTKYHFDDKEIVEELLGEL</sequence>
<dbReference type="AlphaFoldDB" id="A0A645AG95"/>
<dbReference type="InterPro" id="IPR036615">
    <property type="entry name" value="Mur_ligase_C_dom_sf"/>
</dbReference>
<dbReference type="EC" id="6.3.2.13" evidence="3"/>
<feature type="domain" description="Mur ligase C-terminal" evidence="2">
    <location>
        <begin position="2"/>
        <end position="115"/>
    </location>
</feature>
<gene>
    <name evidence="3" type="primary">murE_36</name>
    <name evidence="3" type="ORF">SDC9_98965</name>
</gene>
<dbReference type="PANTHER" id="PTHR23135">
    <property type="entry name" value="MUR LIGASE FAMILY MEMBER"/>
    <property type="match status" value="1"/>
</dbReference>
<evidence type="ECO:0000313" key="3">
    <source>
        <dbReference type="EMBL" id="MPM52209.1"/>
    </source>
</evidence>
<comment type="similarity">
    <text evidence="1">Belongs to the MurCDEF family. MurE subfamily.</text>
</comment>
<name>A0A645AG95_9ZZZZ</name>
<dbReference type="SUPFAM" id="SSF53244">
    <property type="entry name" value="MurD-like peptide ligases, peptide-binding domain"/>
    <property type="match status" value="1"/>
</dbReference>
<evidence type="ECO:0000259" key="2">
    <source>
        <dbReference type="Pfam" id="PF02875"/>
    </source>
</evidence>
<accession>A0A645AG95</accession>
<dbReference type="Pfam" id="PF02875">
    <property type="entry name" value="Mur_ligase_C"/>
    <property type="match status" value="1"/>
</dbReference>
<dbReference type="Gene3D" id="3.90.190.20">
    <property type="entry name" value="Mur ligase, C-terminal domain"/>
    <property type="match status" value="1"/>
</dbReference>
<reference evidence="3" key="1">
    <citation type="submission" date="2019-08" db="EMBL/GenBank/DDBJ databases">
        <authorList>
            <person name="Kucharzyk K."/>
            <person name="Murdoch R.W."/>
            <person name="Higgins S."/>
            <person name="Loffler F."/>
        </authorList>
    </citation>
    <scope>NUCLEOTIDE SEQUENCE</scope>
</reference>
<keyword evidence="3" id="KW-0436">Ligase</keyword>
<dbReference type="EMBL" id="VSSQ01013755">
    <property type="protein sequence ID" value="MPM52209.1"/>
    <property type="molecule type" value="Genomic_DNA"/>
</dbReference>
<dbReference type="FunFam" id="3.90.190.20:FF:000006">
    <property type="entry name" value="UDP-N-acetylmuramoyl-L-alanyl-D-glutamate--2,6-diaminopimelate ligase"/>
    <property type="match status" value="1"/>
</dbReference>
<evidence type="ECO:0000256" key="1">
    <source>
        <dbReference type="ARBA" id="ARBA00005898"/>
    </source>
</evidence>
<dbReference type="GO" id="GO:0008765">
    <property type="term" value="F:UDP-N-acetylmuramoylalanyl-D-glutamate-2,6-diaminopimelate ligase activity"/>
    <property type="evidence" value="ECO:0007669"/>
    <property type="project" value="UniProtKB-EC"/>
</dbReference>
<dbReference type="PANTHER" id="PTHR23135:SF4">
    <property type="entry name" value="UDP-N-ACETYLMURAMOYL-L-ALANYL-D-GLUTAMATE--2,6-DIAMINOPIMELATE LIGASE MURE HOMOLOG, CHLOROPLASTIC"/>
    <property type="match status" value="1"/>
</dbReference>
<organism evidence="3">
    <name type="scientific">bioreactor metagenome</name>
    <dbReference type="NCBI Taxonomy" id="1076179"/>
    <lineage>
        <taxon>unclassified sequences</taxon>
        <taxon>metagenomes</taxon>
        <taxon>ecological metagenomes</taxon>
    </lineage>
</organism>
<proteinExistence type="inferred from homology"/>
<dbReference type="InterPro" id="IPR004101">
    <property type="entry name" value="Mur_ligase_C"/>
</dbReference>
<protein>
    <submittedName>
        <fullName evidence="3">UDP-N-acetylmuramoyl-L-alanyl-D-glutamate--2, 6-diaminopimelate ligase</fullName>
        <ecNumber evidence="3">6.3.2.13</ecNumber>
    </submittedName>
</protein>